<dbReference type="InterPro" id="IPR000531">
    <property type="entry name" value="Beta-barrel_TonB"/>
</dbReference>
<keyword evidence="3 8" id="KW-1134">Transmembrane beta strand</keyword>
<proteinExistence type="inferred from homology"/>
<dbReference type="Proteomes" id="UP001245285">
    <property type="component" value="Unassembled WGS sequence"/>
</dbReference>
<evidence type="ECO:0000256" key="3">
    <source>
        <dbReference type="ARBA" id="ARBA00022452"/>
    </source>
</evidence>
<dbReference type="Gene3D" id="2.170.130.10">
    <property type="entry name" value="TonB-dependent receptor, plug domain"/>
    <property type="match status" value="1"/>
</dbReference>
<evidence type="ECO:0000256" key="9">
    <source>
        <dbReference type="RuleBase" id="RU003357"/>
    </source>
</evidence>
<evidence type="ECO:0000256" key="7">
    <source>
        <dbReference type="ARBA" id="ARBA00023237"/>
    </source>
</evidence>
<gene>
    <name evidence="13" type="ORF">RM545_06705</name>
</gene>
<keyword evidence="4 8" id="KW-0812">Transmembrane</keyword>
<dbReference type="Gene3D" id="2.60.40.1120">
    <property type="entry name" value="Carboxypeptidase-like, regulatory domain"/>
    <property type="match status" value="1"/>
</dbReference>
<feature type="domain" description="TonB-dependent receptor plug" evidence="12">
    <location>
        <begin position="114"/>
        <end position="235"/>
    </location>
</feature>
<keyword evidence="2 8" id="KW-0813">Transport</keyword>
<evidence type="ECO:0000313" key="14">
    <source>
        <dbReference type="Proteomes" id="UP001245285"/>
    </source>
</evidence>
<dbReference type="Pfam" id="PF07715">
    <property type="entry name" value="Plug"/>
    <property type="match status" value="1"/>
</dbReference>
<dbReference type="InterPro" id="IPR008969">
    <property type="entry name" value="CarboxyPept-like_regulatory"/>
</dbReference>
<dbReference type="PROSITE" id="PS52016">
    <property type="entry name" value="TONB_DEPENDENT_REC_3"/>
    <property type="match status" value="1"/>
</dbReference>
<keyword evidence="10" id="KW-0732">Signal</keyword>
<reference evidence="13 14" key="1">
    <citation type="submission" date="2023-09" db="EMBL/GenBank/DDBJ databases">
        <authorList>
            <person name="Rey-Velasco X."/>
        </authorList>
    </citation>
    <scope>NUCLEOTIDE SEQUENCE [LARGE SCALE GENOMIC DNA]</scope>
    <source>
        <strain evidence="13 14">F260</strain>
    </source>
</reference>
<evidence type="ECO:0000256" key="6">
    <source>
        <dbReference type="ARBA" id="ARBA00023136"/>
    </source>
</evidence>
<sequence length="957" mass="104413">MKNNYLLSFCMLLICTLMQGQIQEVTGTVVDEQSQPLPGVSVAIKGTNQGTATDFDGKYRIAASLGQTLVFTFVGFDAREVEVDQDVIDVTLVSGMALDEVVLVGSRNRARTVTESSVPVDVLDLEQISVSVPQVNLNQMLNYVAPSFSSNTQTISDGTDHIDPASLRGLGPDQVLVLINGKRRHNSSLINVNGTFGRGSVGTDLNAIPAAAIGRIEVLRDGAAAQYGSDAIAGVINIVLKDVVNELRLDVTTGANFTENANEQTGGVDGETVNVAASYGIELGDNGGFITFAGDFDYREDYNRMKEWEGSIFNAYNAIERQASNAGIDIANLSNEQIQQYAQNVSYFDATLQENIANAEDRSTLQSLLNVDVTENELDARGMVRSDFNMRVGQSALRGGRLFANMSLPIDDEGTELYSFAGMSSRKGNSAGFYRLPNQSRTYTPIYIDGFLPEINSKISDKSLAVGIRGMVGEWDVDFSNTWGENEFLYLISNTSNASLLRASPTTFDAGGFSFAQNTVNLDVSQLYEDTFEALNVAFGAEYRLETYEIVAGERASYEQYTQNGDVVTRADQMPATDFFGNARPGGSQVFPGFSPKNELSRQRSSIAGYLDIEADITEAFLLTFATRFEDYSDFGSTINFKVSSRYKLTDNINIRGAVNTGFRAPSLHQLYFNSTSTIFDNNGDPQEVGTFSNDSRPAQLLGIPQLKEETSESISVGFTATIPDANLTLTVDGYFVAIDDRIVYTGQFQGPGTGTELDNLLTQANATAASFFANAIDTESKGLDIVLTHNAYFSEEFQLKSDLAATLSKTNQVGGINASPQLERAGLVSTYFPEDSRIYLEEAVPRTKINLTNNLTINRFNVFLRNVFFGEVTEAVTTQANQQVFGSKVVTDLSAGYSFSDAVRFTLGANNLFDVYPDRAAPEFGNRSEGRFDWSRRAQQFGIGGRFLFARLSLTL</sequence>
<evidence type="ECO:0000256" key="5">
    <source>
        <dbReference type="ARBA" id="ARBA00023077"/>
    </source>
</evidence>
<protein>
    <submittedName>
        <fullName evidence="13">TonB-dependent receptor</fullName>
    </submittedName>
</protein>
<keyword evidence="14" id="KW-1185">Reference proteome</keyword>
<dbReference type="InterPro" id="IPR037066">
    <property type="entry name" value="Plug_dom_sf"/>
</dbReference>
<dbReference type="SUPFAM" id="SSF49464">
    <property type="entry name" value="Carboxypeptidase regulatory domain-like"/>
    <property type="match status" value="1"/>
</dbReference>
<evidence type="ECO:0000256" key="10">
    <source>
        <dbReference type="SAM" id="SignalP"/>
    </source>
</evidence>
<evidence type="ECO:0000256" key="1">
    <source>
        <dbReference type="ARBA" id="ARBA00004571"/>
    </source>
</evidence>
<dbReference type="InterPro" id="IPR039426">
    <property type="entry name" value="TonB-dep_rcpt-like"/>
</dbReference>
<feature type="signal peptide" evidence="10">
    <location>
        <begin position="1"/>
        <end position="20"/>
    </location>
</feature>
<feature type="domain" description="TonB-dependent receptor-like beta-barrel" evidence="11">
    <location>
        <begin position="456"/>
        <end position="913"/>
    </location>
</feature>
<organism evidence="13 14">
    <name type="scientific">Autumnicola lenta</name>
    <dbReference type="NCBI Taxonomy" id="3075593"/>
    <lineage>
        <taxon>Bacteria</taxon>
        <taxon>Pseudomonadati</taxon>
        <taxon>Bacteroidota</taxon>
        <taxon>Flavobacteriia</taxon>
        <taxon>Flavobacteriales</taxon>
        <taxon>Flavobacteriaceae</taxon>
        <taxon>Autumnicola</taxon>
    </lineage>
</organism>
<keyword evidence="5 9" id="KW-0798">TonB box</keyword>
<keyword evidence="13" id="KW-0675">Receptor</keyword>
<dbReference type="SUPFAM" id="SSF56935">
    <property type="entry name" value="Porins"/>
    <property type="match status" value="1"/>
</dbReference>
<dbReference type="PANTHER" id="PTHR47234:SF3">
    <property type="entry name" value="SECRETIN_TONB SHORT N-TERMINAL DOMAIN-CONTAINING PROTEIN"/>
    <property type="match status" value="1"/>
</dbReference>
<name>A0ABU3CK95_9FLAO</name>
<evidence type="ECO:0000256" key="8">
    <source>
        <dbReference type="PROSITE-ProRule" id="PRU01360"/>
    </source>
</evidence>
<dbReference type="Pfam" id="PF13715">
    <property type="entry name" value="CarbopepD_reg_2"/>
    <property type="match status" value="1"/>
</dbReference>
<dbReference type="EMBL" id="JAVRHO010000007">
    <property type="protein sequence ID" value="MDT0646375.1"/>
    <property type="molecule type" value="Genomic_DNA"/>
</dbReference>
<comment type="caution">
    <text evidence="13">The sequence shown here is derived from an EMBL/GenBank/DDBJ whole genome shotgun (WGS) entry which is preliminary data.</text>
</comment>
<dbReference type="InterPro" id="IPR012910">
    <property type="entry name" value="Plug_dom"/>
</dbReference>
<evidence type="ECO:0000256" key="4">
    <source>
        <dbReference type="ARBA" id="ARBA00022692"/>
    </source>
</evidence>
<comment type="subcellular location">
    <subcellularLocation>
        <location evidence="1 8">Cell outer membrane</location>
        <topology evidence="1 8">Multi-pass membrane protein</topology>
    </subcellularLocation>
</comment>
<evidence type="ECO:0000259" key="11">
    <source>
        <dbReference type="Pfam" id="PF00593"/>
    </source>
</evidence>
<feature type="chain" id="PRO_5045803968" evidence="10">
    <location>
        <begin position="21"/>
        <end position="957"/>
    </location>
</feature>
<keyword evidence="6 8" id="KW-0472">Membrane</keyword>
<comment type="similarity">
    <text evidence="8 9">Belongs to the TonB-dependent receptor family.</text>
</comment>
<accession>A0ABU3CK95</accession>
<dbReference type="Gene3D" id="2.40.170.20">
    <property type="entry name" value="TonB-dependent receptor, beta-barrel domain"/>
    <property type="match status" value="1"/>
</dbReference>
<evidence type="ECO:0000313" key="13">
    <source>
        <dbReference type="EMBL" id="MDT0646375.1"/>
    </source>
</evidence>
<dbReference type="PANTHER" id="PTHR47234">
    <property type="match status" value="1"/>
</dbReference>
<evidence type="ECO:0000259" key="12">
    <source>
        <dbReference type="Pfam" id="PF07715"/>
    </source>
</evidence>
<dbReference type="Pfam" id="PF00593">
    <property type="entry name" value="TonB_dep_Rec_b-barrel"/>
    <property type="match status" value="1"/>
</dbReference>
<keyword evidence="7 8" id="KW-0998">Cell outer membrane</keyword>
<dbReference type="InterPro" id="IPR036942">
    <property type="entry name" value="Beta-barrel_TonB_sf"/>
</dbReference>
<dbReference type="RefSeq" id="WP_311494548.1">
    <property type="nucleotide sequence ID" value="NZ_JAVRHO010000007.1"/>
</dbReference>
<evidence type="ECO:0000256" key="2">
    <source>
        <dbReference type="ARBA" id="ARBA00022448"/>
    </source>
</evidence>